<gene>
    <name evidence="1" type="ORF">ACFO5Q_01395</name>
</gene>
<accession>A0ABV8U6G8</accession>
<comment type="caution">
    <text evidence="1">The sequence shown here is derived from an EMBL/GenBank/DDBJ whole genome shotgun (WGS) entry which is preliminary data.</text>
</comment>
<proteinExistence type="predicted"/>
<dbReference type="EMBL" id="JBHSCR010000001">
    <property type="protein sequence ID" value="MFC4346497.1"/>
    <property type="molecule type" value="Genomic_DNA"/>
</dbReference>
<reference evidence="2" key="1">
    <citation type="journal article" date="2019" name="Int. J. Syst. Evol. Microbiol.">
        <title>The Global Catalogue of Microorganisms (GCM) 10K type strain sequencing project: providing services to taxonomists for standard genome sequencing and annotation.</title>
        <authorList>
            <consortium name="The Broad Institute Genomics Platform"/>
            <consortium name="The Broad Institute Genome Sequencing Center for Infectious Disease"/>
            <person name="Wu L."/>
            <person name="Ma J."/>
        </authorList>
    </citation>
    <scope>NUCLEOTIDE SEQUENCE [LARGE SCALE GENOMIC DNA]</scope>
    <source>
        <strain evidence="2">CGMCC 1.15304</strain>
    </source>
</reference>
<evidence type="ECO:0000313" key="1">
    <source>
        <dbReference type="EMBL" id="MFC4346497.1"/>
    </source>
</evidence>
<evidence type="ECO:0000313" key="2">
    <source>
        <dbReference type="Proteomes" id="UP001595776"/>
    </source>
</evidence>
<keyword evidence="2" id="KW-1185">Reference proteome</keyword>
<organism evidence="1 2">
    <name type="scientific">Kordiimonas lipolytica</name>
    <dbReference type="NCBI Taxonomy" id="1662421"/>
    <lineage>
        <taxon>Bacteria</taxon>
        <taxon>Pseudomonadati</taxon>
        <taxon>Pseudomonadota</taxon>
        <taxon>Alphaproteobacteria</taxon>
        <taxon>Kordiimonadales</taxon>
        <taxon>Kordiimonadaceae</taxon>
        <taxon>Kordiimonas</taxon>
    </lineage>
</organism>
<protein>
    <submittedName>
        <fullName evidence="1">Uncharacterized protein</fullName>
    </submittedName>
</protein>
<dbReference type="RefSeq" id="WP_068147957.1">
    <property type="nucleotide sequence ID" value="NZ_JBHSCR010000001.1"/>
</dbReference>
<sequence>MTASHATATPKIAGTQPLKTVTAEYLTTCHKEFIAWLFEQAAKGGYHILLVLAGLISEATNWF</sequence>
<name>A0ABV8U6G8_9PROT</name>
<dbReference type="Proteomes" id="UP001595776">
    <property type="component" value="Unassembled WGS sequence"/>
</dbReference>